<dbReference type="GO" id="GO:0005886">
    <property type="term" value="C:plasma membrane"/>
    <property type="evidence" value="ECO:0007669"/>
    <property type="project" value="UniProtKB-SubCell"/>
</dbReference>
<evidence type="ECO:0000256" key="2">
    <source>
        <dbReference type="ARBA" id="ARBA00008017"/>
    </source>
</evidence>
<dbReference type="InterPro" id="IPR010920">
    <property type="entry name" value="LSM_dom_sf"/>
</dbReference>
<evidence type="ECO:0000259" key="7">
    <source>
        <dbReference type="Pfam" id="PF00924"/>
    </source>
</evidence>
<dbReference type="GO" id="GO:0008381">
    <property type="term" value="F:mechanosensitive monoatomic ion channel activity"/>
    <property type="evidence" value="ECO:0007669"/>
    <property type="project" value="InterPro"/>
</dbReference>
<dbReference type="FunFam" id="2.30.30.60:FF:000001">
    <property type="entry name" value="MscS Mechanosensitive ion channel"/>
    <property type="match status" value="1"/>
</dbReference>
<dbReference type="RefSeq" id="WP_104095081.1">
    <property type="nucleotide sequence ID" value="NZ_JACHBP010000001.1"/>
</dbReference>
<gene>
    <name evidence="9" type="ORF">E3N84_03505</name>
</gene>
<dbReference type="OrthoDB" id="4638917at2"/>
<protein>
    <submittedName>
        <fullName evidence="9">Mechanosensitive ion channel</fullName>
    </submittedName>
</protein>
<dbReference type="Proteomes" id="UP000298488">
    <property type="component" value="Unassembled WGS sequence"/>
</dbReference>
<dbReference type="InterPro" id="IPR049278">
    <property type="entry name" value="MS_channel_C"/>
</dbReference>
<dbReference type="InterPro" id="IPR011066">
    <property type="entry name" value="MscS_channel_C_sf"/>
</dbReference>
<evidence type="ECO:0000256" key="3">
    <source>
        <dbReference type="ARBA" id="ARBA00022475"/>
    </source>
</evidence>
<organism evidence="9 10">
    <name type="scientific">Terrimesophilobacter mesophilus</name>
    <dbReference type="NCBI Taxonomy" id="433647"/>
    <lineage>
        <taxon>Bacteria</taxon>
        <taxon>Bacillati</taxon>
        <taxon>Actinomycetota</taxon>
        <taxon>Actinomycetes</taxon>
        <taxon>Micrococcales</taxon>
        <taxon>Microbacteriaceae</taxon>
        <taxon>Terrimesophilobacter</taxon>
    </lineage>
</organism>
<comment type="caution">
    <text evidence="9">The sequence shown here is derived from an EMBL/GenBank/DDBJ whole genome shotgun (WGS) entry which is preliminary data.</text>
</comment>
<sequence>MDWQAVWAGLGAFIAQWHVLLTVIGIVVGAFVVRWLLLVILRRSIERVITGVKKTHNVEETQELASAPLHAARIVQRTRTLGTVINSVLTVVVMGAALVLVLDVLGVPVLGILGAAGVVAAGLAFGAQNLVKDILNGMFMVFEDQFGIGDVVDLGVASGTVESVGVRITSIRDVNGTLWHVRNGEILRVGNKSQGWARVIIDLPVPYHADLDEVKATILDTAKELATDPQWRRKVLETPEIWGVESVTAEALVVRLVIKTRSPDQWDIARELRMRIKLALDGLGVNVPSLNRMVLDDRRPAAAKTAKKADEEGTA</sequence>
<keyword evidence="6" id="KW-0472">Membrane</keyword>
<keyword evidence="10" id="KW-1185">Reference proteome</keyword>
<keyword evidence="3" id="KW-1003">Cell membrane</keyword>
<evidence type="ECO:0000256" key="1">
    <source>
        <dbReference type="ARBA" id="ARBA00004651"/>
    </source>
</evidence>
<dbReference type="Pfam" id="PF00924">
    <property type="entry name" value="MS_channel_2nd"/>
    <property type="match status" value="1"/>
</dbReference>
<name>A0A4R8V7U3_9MICO</name>
<dbReference type="SUPFAM" id="SSF82689">
    <property type="entry name" value="Mechanosensitive channel protein MscS (YggB), C-terminal domain"/>
    <property type="match status" value="1"/>
</dbReference>
<comment type="similarity">
    <text evidence="2">Belongs to the MscS (TC 1.A.23) family.</text>
</comment>
<dbReference type="AlphaFoldDB" id="A0A4R8V7U3"/>
<dbReference type="SUPFAM" id="SSF50182">
    <property type="entry name" value="Sm-like ribonucleoproteins"/>
    <property type="match status" value="1"/>
</dbReference>
<reference evidence="9 10" key="1">
    <citation type="submission" date="2019-03" db="EMBL/GenBank/DDBJ databases">
        <title>Genomics of glacier-inhabiting Cryobacterium strains.</title>
        <authorList>
            <person name="Liu Q."/>
            <person name="Xin Y.-H."/>
        </authorList>
    </citation>
    <scope>NUCLEOTIDE SEQUENCE [LARGE SCALE GENOMIC DNA]</scope>
    <source>
        <strain evidence="9 10">CGMCC 1.10440</strain>
    </source>
</reference>
<feature type="domain" description="Mechanosensitive ion channel MscS" evidence="7">
    <location>
        <begin position="129"/>
        <end position="191"/>
    </location>
</feature>
<dbReference type="PANTHER" id="PTHR30460:SF0">
    <property type="entry name" value="MODERATE CONDUCTANCE MECHANOSENSITIVE CHANNEL YBIO"/>
    <property type="match status" value="1"/>
</dbReference>
<evidence type="ECO:0000256" key="5">
    <source>
        <dbReference type="ARBA" id="ARBA00022989"/>
    </source>
</evidence>
<evidence type="ECO:0000256" key="4">
    <source>
        <dbReference type="ARBA" id="ARBA00022692"/>
    </source>
</evidence>
<feature type="domain" description="Mechanosensitive ion channel MscS C-terminal" evidence="8">
    <location>
        <begin position="201"/>
        <end position="281"/>
    </location>
</feature>
<evidence type="ECO:0000259" key="8">
    <source>
        <dbReference type="Pfam" id="PF21082"/>
    </source>
</evidence>
<accession>A0A4R8V7U3</accession>
<dbReference type="EMBL" id="SOFI01000003">
    <property type="protein sequence ID" value="TFB79201.1"/>
    <property type="molecule type" value="Genomic_DNA"/>
</dbReference>
<dbReference type="InterPro" id="IPR023408">
    <property type="entry name" value="MscS_beta-dom_sf"/>
</dbReference>
<proteinExistence type="inferred from homology"/>
<dbReference type="PANTHER" id="PTHR30460">
    <property type="entry name" value="MODERATE CONDUCTANCE MECHANOSENSITIVE CHANNEL YBIO"/>
    <property type="match status" value="1"/>
</dbReference>
<comment type="subcellular location">
    <subcellularLocation>
        <location evidence="1">Cell membrane</location>
        <topology evidence="1">Multi-pass membrane protein</topology>
    </subcellularLocation>
</comment>
<dbReference type="InterPro" id="IPR045276">
    <property type="entry name" value="YbiO_bact"/>
</dbReference>
<dbReference type="Pfam" id="PF21082">
    <property type="entry name" value="MS_channel_3rd"/>
    <property type="match status" value="1"/>
</dbReference>
<dbReference type="Gene3D" id="3.30.70.100">
    <property type="match status" value="1"/>
</dbReference>
<evidence type="ECO:0000256" key="6">
    <source>
        <dbReference type="ARBA" id="ARBA00023136"/>
    </source>
</evidence>
<dbReference type="Gene3D" id="2.30.30.60">
    <property type="match status" value="1"/>
</dbReference>
<dbReference type="Gene3D" id="1.10.287.1260">
    <property type="match status" value="1"/>
</dbReference>
<keyword evidence="5" id="KW-1133">Transmembrane helix</keyword>
<evidence type="ECO:0000313" key="9">
    <source>
        <dbReference type="EMBL" id="TFB79201.1"/>
    </source>
</evidence>
<dbReference type="InterPro" id="IPR006685">
    <property type="entry name" value="MscS_channel_2nd"/>
</dbReference>
<evidence type="ECO:0000313" key="10">
    <source>
        <dbReference type="Proteomes" id="UP000298488"/>
    </source>
</evidence>
<keyword evidence="4" id="KW-0812">Transmembrane</keyword>